<evidence type="ECO:0000256" key="2">
    <source>
        <dbReference type="ARBA" id="ARBA00023002"/>
    </source>
</evidence>
<dbReference type="Gene3D" id="3.40.50.720">
    <property type="entry name" value="NAD(P)-binding Rossmann-like Domain"/>
    <property type="match status" value="1"/>
</dbReference>
<dbReference type="Proteomes" id="UP001500466">
    <property type="component" value="Unassembled WGS sequence"/>
</dbReference>
<protein>
    <submittedName>
        <fullName evidence="4">Zinc-binding dehydrogenase</fullName>
    </submittedName>
</protein>
<dbReference type="SMART" id="SM00829">
    <property type="entry name" value="PKS_ER"/>
    <property type="match status" value="1"/>
</dbReference>
<comment type="caution">
    <text evidence="4">The sequence shown here is derived from an EMBL/GenBank/DDBJ whole genome shotgun (WGS) entry which is preliminary data.</text>
</comment>
<dbReference type="InterPro" id="IPR013149">
    <property type="entry name" value="ADH-like_C"/>
</dbReference>
<name>A0ABP9HJ18_9ACTN</name>
<keyword evidence="1" id="KW-0521">NADP</keyword>
<dbReference type="Pfam" id="PF08240">
    <property type="entry name" value="ADH_N"/>
    <property type="match status" value="1"/>
</dbReference>
<evidence type="ECO:0000259" key="3">
    <source>
        <dbReference type="SMART" id="SM00829"/>
    </source>
</evidence>
<reference evidence="5" key="1">
    <citation type="journal article" date="2019" name="Int. J. Syst. Evol. Microbiol.">
        <title>The Global Catalogue of Microorganisms (GCM) 10K type strain sequencing project: providing services to taxonomists for standard genome sequencing and annotation.</title>
        <authorList>
            <consortium name="The Broad Institute Genomics Platform"/>
            <consortium name="The Broad Institute Genome Sequencing Center for Infectious Disease"/>
            <person name="Wu L."/>
            <person name="Ma J."/>
        </authorList>
    </citation>
    <scope>NUCLEOTIDE SEQUENCE [LARGE SCALE GENOMIC DNA]</scope>
    <source>
        <strain evidence="5">JCM 17986</strain>
    </source>
</reference>
<dbReference type="InterPro" id="IPR036291">
    <property type="entry name" value="NAD(P)-bd_dom_sf"/>
</dbReference>
<keyword evidence="2" id="KW-0560">Oxidoreductase</keyword>
<organism evidence="4 5">
    <name type="scientific">Yinghuangia aomiensis</name>
    <dbReference type="NCBI Taxonomy" id="676205"/>
    <lineage>
        <taxon>Bacteria</taxon>
        <taxon>Bacillati</taxon>
        <taxon>Actinomycetota</taxon>
        <taxon>Actinomycetes</taxon>
        <taxon>Kitasatosporales</taxon>
        <taxon>Streptomycetaceae</taxon>
        <taxon>Yinghuangia</taxon>
    </lineage>
</organism>
<dbReference type="Pfam" id="PF00107">
    <property type="entry name" value="ADH_zinc_N"/>
    <property type="match status" value="1"/>
</dbReference>
<feature type="domain" description="Enoyl reductase (ER)" evidence="3">
    <location>
        <begin position="10"/>
        <end position="321"/>
    </location>
</feature>
<sequence>MRAVMVREFGPPSVLTTEKVDAPRPEAGQVLVAVELAGVVFGDTIVRSGRHPFPLPYIPGLEIGGRIVGTGQGVDAAMEGRTVVATTPQMCGGYASLALADATSVHPVPAGLPLAQAVATFQAGAVSLGILAAMGVSPGDSVLVTAAAGRIGSLLVQLAKAKGATVVAGVGSTEKALAAASFGADTVVDYSDGDWVGQVRAATDNRGVDVVLDAIGGTVGAQALDAAADGLGRIGIYGFASGSWTKLNAYTIGRRGLTVVGPLGIAFAQPEATQHAAAEQALRHAAAGELAARIHAFYALEQAAAAHTAIENRQTVGAVLLRP</sequence>
<proteinExistence type="predicted"/>
<keyword evidence="5" id="KW-1185">Reference proteome</keyword>
<dbReference type="PANTHER" id="PTHR48106:SF13">
    <property type="entry name" value="QUINONE OXIDOREDUCTASE-RELATED"/>
    <property type="match status" value="1"/>
</dbReference>
<evidence type="ECO:0000313" key="4">
    <source>
        <dbReference type="EMBL" id="GAA4971739.1"/>
    </source>
</evidence>
<dbReference type="SUPFAM" id="SSF50129">
    <property type="entry name" value="GroES-like"/>
    <property type="match status" value="1"/>
</dbReference>
<accession>A0ABP9HJ18</accession>
<evidence type="ECO:0000256" key="1">
    <source>
        <dbReference type="ARBA" id="ARBA00022857"/>
    </source>
</evidence>
<dbReference type="InterPro" id="IPR020843">
    <property type="entry name" value="ER"/>
</dbReference>
<dbReference type="Gene3D" id="3.90.180.10">
    <property type="entry name" value="Medium-chain alcohol dehydrogenases, catalytic domain"/>
    <property type="match status" value="1"/>
</dbReference>
<evidence type="ECO:0000313" key="5">
    <source>
        <dbReference type="Proteomes" id="UP001500466"/>
    </source>
</evidence>
<gene>
    <name evidence="4" type="ORF">GCM10023205_42140</name>
</gene>
<dbReference type="InterPro" id="IPR011032">
    <property type="entry name" value="GroES-like_sf"/>
</dbReference>
<dbReference type="PANTHER" id="PTHR48106">
    <property type="entry name" value="QUINONE OXIDOREDUCTASE PIG3-RELATED"/>
    <property type="match status" value="1"/>
</dbReference>
<dbReference type="SUPFAM" id="SSF51735">
    <property type="entry name" value="NAD(P)-binding Rossmann-fold domains"/>
    <property type="match status" value="1"/>
</dbReference>
<dbReference type="EMBL" id="BAABHS010000014">
    <property type="protein sequence ID" value="GAA4971739.1"/>
    <property type="molecule type" value="Genomic_DNA"/>
</dbReference>
<dbReference type="InterPro" id="IPR013154">
    <property type="entry name" value="ADH-like_N"/>
</dbReference>